<evidence type="ECO:0008006" key="3">
    <source>
        <dbReference type="Google" id="ProtNLM"/>
    </source>
</evidence>
<dbReference type="InterPro" id="IPR011008">
    <property type="entry name" value="Dimeric_a/b-barrel"/>
</dbReference>
<protein>
    <recommendedName>
        <fullName evidence="3">Antibiotic biosynthesis monooxygenase</fullName>
    </recommendedName>
</protein>
<evidence type="ECO:0000313" key="2">
    <source>
        <dbReference type="Proteomes" id="UP001161422"/>
    </source>
</evidence>
<gene>
    <name evidence="1" type="ORF">GCM10007895_08770</name>
</gene>
<reference evidence="1" key="1">
    <citation type="journal article" date="2014" name="Int. J. Syst. Evol. Microbiol.">
        <title>Complete genome sequence of Corynebacterium casei LMG S-19264T (=DSM 44701T), isolated from a smear-ripened cheese.</title>
        <authorList>
            <consortium name="US DOE Joint Genome Institute (JGI-PGF)"/>
            <person name="Walter F."/>
            <person name="Albersmeier A."/>
            <person name="Kalinowski J."/>
            <person name="Ruckert C."/>
        </authorList>
    </citation>
    <scope>NUCLEOTIDE SEQUENCE</scope>
    <source>
        <strain evidence="1">NBRC 101628</strain>
    </source>
</reference>
<sequence length="96" mass="11045">MLVVIFRATTAELDPQYTELAVKLRDKAIREYGCLEFVSACEGKQEIALSYWPDLASIKAWQADPEHRRAQVLGKQLWYSDYQVQIAQIGDLRTPE</sequence>
<dbReference type="SUPFAM" id="SSF54909">
    <property type="entry name" value="Dimeric alpha+beta barrel"/>
    <property type="match status" value="1"/>
</dbReference>
<dbReference type="Gene3D" id="3.30.70.100">
    <property type="match status" value="1"/>
</dbReference>
<reference evidence="1" key="2">
    <citation type="submission" date="2023-01" db="EMBL/GenBank/DDBJ databases">
        <title>Draft genome sequence of Paraferrimonas sedimenticola strain NBRC 101628.</title>
        <authorList>
            <person name="Sun Q."/>
            <person name="Mori K."/>
        </authorList>
    </citation>
    <scope>NUCLEOTIDE SEQUENCE</scope>
    <source>
        <strain evidence="1">NBRC 101628</strain>
    </source>
</reference>
<proteinExistence type="predicted"/>
<comment type="caution">
    <text evidence="1">The sequence shown here is derived from an EMBL/GenBank/DDBJ whole genome shotgun (WGS) entry which is preliminary data.</text>
</comment>
<name>A0AA37RUP4_9GAMM</name>
<dbReference type="AlphaFoldDB" id="A0AA37RUP4"/>
<dbReference type="RefSeq" id="WP_095505568.1">
    <property type="nucleotide sequence ID" value="NZ_BSNC01000003.1"/>
</dbReference>
<dbReference type="InterPro" id="IPR052936">
    <property type="entry name" value="Jasmonate_Hydroxylase-like"/>
</dbReference>
<dbReference type="Proteomes" id="UP001161422">
    <property type="component" value="Unassembled WGS sequence"/>
</dbReference>
<dbReference type="PANTHER" id="PTHR37811">
    <property type="entry name" value="BLL5343 PROTEIN"/>
    <property type="match status" value="1"/>
</dbReference>
<keyword evidence="2" id="KW-1185">Reference proteome</keyword>
<dbReference type="EMBL" id="BSNC01000003">
    <property type="protein sequence ID" value="GLP95571.1"/>
    <property type="molecule type" value="Genomic_DNA"/>
</dbReference>
<organism evidence="1 2">
    <name type="scientific">Paraferrimonas sedimenticola</name>
    <dbReference type="NCBI Taxonomy" id="375674"/>
    <lineage>
        <taxon>Bacteria</taxon>
        <taxon>Pseudomonadati</taxon>
        <taxon>Pseudomonadota</taxon>
        <taxon>Gammaproteobacteria</taxon>
        <taxon>Alteromonadales</taxon>
        <taxon>Ferrimonadaceae</taxon>
        <taxon>Paraferrimonas</taxon>
    </lineage>
</organism>
<accession>A0AA37RUP4</accession>
<dbReference type="PANTHER" id="PTHR37811:SF2">
    <property type="entry name" value="ABM DOMAIN-CONTAINING PROTEIN"/>
    <property type="match status" value="1"/>
</dbReference>
<evidence type="ECO:0000313" key="1">
    <source>
        <dbReference type="EMBL" id="GLP95571.1"/>
    </source>
</evidence>